<evidence type="ECO:0008006" key="4">
    <source>
        <dbReference type="Google" id="ProtNLM"/>
    </source>
</evidence>
<feature type="chain" id="PRO_5047362819" description="YHS domain-containing protein" evidence="1">
    <location>
        <begin position="23"/>
        <end position="156"/>
    </location>
</feature>
<gene>
    <name evidence="2" type="ORF">GCM10007874_10020</name>
</gene>
<reference evidence="3" key="1">
    <citation type="journal article" date="2019" name="Int. J. Syst. Evol. Microbiol.">
        <title>The Global Catalogue of Microorganisms (GCM) 10K type strain sequencing project: providing services to taxonomists for standard genome sequencing and annotation.</title>
        <authorList>
            <consortium name="The Broad Institute Genomics Platform"/>
            <consortium name="The Broad Institute Genome Sequencing Center for Infectious Disease"/>
            <person name="Wu L."/>
            <person name="Ma J."/>
        </authorList>
    </citation>
    <scope>NUCLEOTIDE SEQUENCE [LARGE SCALE GENOMIC DNA]</scope>
    <source>
        <strain evidence="3">NBRC 101365</strain>
    </source>
</reference>
<accession>A0ABQ6CCL1</accession>
<proteinExistence type="predicted"/>
<dbReference type="EMBL" id="BSPC01000007">
    <property type="protein sequence ID" value="GLS17986.1"/>
    <property type="molecule type" value="Genomic_DNA"/>
</dbReference>
<keyword evidence="1" id="KW-0732">Signal</keyword>
<feature type="signal peptide" evidence="1">
    <location>
        <begin position="1"/>
        <end position="22"/>
    </location>
</feature>
<name>A0ABQ6CCL1_9HYPH</name>
<organism evidence="2 3">
    <name type="scientific">Labrys miyagiensis</name>
    <dbReference type="NCBI Taxonomy" id="346912"/>
    <lineage>
        <taxon>Bacteria</taxon>
        <taxon>Pseudomonadati</taxon>
        <taxon>Pseudomonadota</taxon>
        <taxon>Alphaproteobacteria</taxon>
        <taxon>Hyphomicrobiales</taxon>
        <taxon>Xanthobacteraceae</taxon>
        <taxon>Labrys</taxon>
    </lineage>
</organism>
<protein>
    <recommendedName>
        <fullName evidence="4">YHS domain-containing protein</fullName>
    </recommendedName>
</protein>
<dbReference type="Proteomes" id="UP001156882">
    <property type="component" value="Unassembled WGS sequence"/>
</dbReference>
<dbReference type="NCBIfam" id="NF041384">
    <property type="entry name" value="YHS_seleno_dom"/>
    <property type="match status" value="1"/>
</dbReference>
<dbReference type="RefSeq" id="WP_284310815.1">
    <property type="nucleotide sequence ID" value="NZ_BSPC01000007.1"/>
</dbReference>
<comment type="caution">
    <text evidence="2">The sequence shown here is derived from an EMBL/GenBank/DDBJ whole genome shotgun (WGS) entry which is preliminary data.</text>
</comment>
<keyword evidence="3" id="KW-1185">Reference proteome</keyword>
<evidence type="ECO:0000313" key="2">
    <source>
        <dbReference type="EMBL" id="GLS17986.1"/>
    </source>
</evidence>
<evidence type="ECO:0000256" key="1">
    <source>
        <dbReference type="SAM" id="SignalP"/>
    </source>
</evidence>
<evidence type="ECO:0000313" key="3">
    <source>
        <dbReference type="Proteomes" id="UP001156882"/>
    </source>
</evidence>
<sequence>MRTIAKTLAALTLAMFTIPALADTAPEMSGMPRLAIGGYDSVAYFTAGKAVPGRLEYQTVWHDARWQFASKEDLDLFTANPEKYAAQYDGHCAMGVAYENGHKDTVDPEAFTIVNGKLYVNHTKYWTTEWRKNELENIGRADKNWPTVKDEPEPTK</sequence>